<dbReference type="Pfam" id="PF19051">
    <property type="entry name" value="GFO_IDH_MocA_C2"/>
    <property type="match status" value="1"/>
</dbReference>
<dbReference type="RefSeq" id="WP_353566373.1">
    <property type="nucleotide sequence ID" value="NZ_BAABRI010000007.1"/>
</dbReference>
<dbReference type="PANTHER" id="PTHR43818">
    <property type="entry name" value="BCDNA.GH03377"/>
    <property type="match status" value="1"/>
</dbReference>
<protein>
    <submittedName>
        <fullName evidence="3">Inositol 2-dehydrogenase/D-chiro-inositol 3-dehydrogenase</fullName>
    </submittedName>
</protein>
<name>A0ABP9UL22_9BACT</name>
<dbReference type="InterPro" id="IPR043906">
    <property type="entry name" value="Gfo/Idh/MocA_OxRdtase_bact_C"/>
</dbReference>
<dbReference type="InterPro" id="IPR006311">
    <property type="entry name" value="TAT_signal"/>
</dbReference>
<feature type="domain" description="Gfo/Idh/MocA-like oxidoreductase bacterial type C-terminal" evidence="2">
    <location>
        <begin position="170"/>
        <end position="252"/>
    </location>
</feature>
<dbReference type="InterPro" id="IPR000683">
    <property type="entry name" value="Gfo/Idh/MocA-like_OxRdtase_N"/>
</dbReference>
<dbReference type="Pfam" id="PF01408">
    <property type="entry name" value="GFO_IDH_MocA"/>
    <property type="match status" value="1"/>
</dbReference>
<dbReference type="Gene3D" id="3.30.360.10">
    <property type="entry name" value="Dihydrodipicolinate Reductase, domain 2"/>
    <property type="match status" value="1"/>
</dbReference>
<proteinExistence type="predicted"/>
<dbReference type="InterPro" id="IPR036291">
    <property type="entry name" value="NAD(P)-bd_dom_sf"/>
</dbReference>
<dbReference type="Proteomes" id="UP001476282">
    <property type="component" value="Unassembled WGS sequence"/>
</dbReference>
<dbReference type="PANTHER" id="PTHR43818:SF10">
    <property type="entry name" value="NADH-DEPENDENT DEHYDROGENASE-RELATED"/>
    <property type="match status" value="1"/>
</dbReference>
<comment type="caution">
    <text evidence="3">The sequence shown here is derived from an EMBL/GenBank/DDBJ whole genome shotgun (WGS) entry which is preliminary data.</text>
</comment>
<dbReference type="PROSITE" id="PS51318">
    <property type="entry name" value="TAT"/>
    <property type="match status" value="1"/>
</dbReference>
<feature type="domain" description="Gfo/Idh/MocA-like oxidoreductase N-terminal" evidence="1">
    <location>
        <begin position="37"/>
        <end position="155"/>
    </location>
</feature>
<evidence type="ECO:0000313" key="4">
    <source>
        <dbReference type="Proteomes" id="UP001476282"/>
    </source>
</evidence>
<evidence type="ECO:0000313" key="3">
    <source>
        <dbReference type="EMBL" id="GAA5482225.1"/>
    </source>
</evidence>
<organism evidence="3 4">
    <name type="scientific">Haloferula sargassicola</name>
    <dbReference type="NCBI Taxonomy" id="490096"/>
    <lineage>
        <taxon>Bacteria</taxon>
        <taxon>Pseudomonadati</taxon>
        <taxon>Verrucomicrobiota</taxon>
        <taxon>Verrucomicrobiia</taxon>
        <taxon>Verrucomicrobiales</taxon>
        <taxon>Verrucomicrobiaceae</taxon>
        <taxon>Haloferula</taxon>
    </lineage>
</organism>
<accession>A0ABP9UL22</accession>
<sequence>MTSINRRHFLQKTGLGASGIALGFPAVVRGKDLNSRIQVACIGVGGKGSSDVDDTARCGGEIVALCDVDSRFLNSKAEAFPDAKKFVDYRKMLTELDGSIDAVVISGPDHMHGPAAEMALKAGKHIYCQKPLTQTVFEARELRRMAGEKKLATQMGNQGSAGDGLRRAVEVVQAGVIGNPLELHVWSNRPIWPQGIPRPEGSDPVPDYLDWNLWLGVAAKRPFKDGVYHDFKWRGWNDFGTGALGDMACHTVNMPFRALKLGYPTLVECEMASRIFPETYPLTSRIRFEFPEREGLPPVKFWWYDGSPGNDFKPLRPYPEIVREVMLLTRRMPESGCLIIGEKGAMFSPDDYGAHSFIKLKNDERFVKTAEHEAAIAVPESIPRSPGHNEEWFQMMKDGTPAYSNFDIAAYLTEIILLGCIALRVGEGVRMEWDGPNMKSPNCPQAAQFVKRDNRTGW</sequence>
<evidence type="ECO:0000259" key="2">
    <source>
        <dbReference type="Pfam" id="PF19051"/>
    </source>
</evidence>
<keyword evidence="4" id="KW-1185">Reference proteome</keyword>
<evidence type="ECO:0000259" key="1">
    <source>
        <dbReference type="Pfam" id="PF01408"/>
    </source>
</evidence>
<dbReference type="SUPFAM" id="SSF55347">
    <property type="entry name" value="Glyceraldehyde-3-phosphate dehydrogenase-like, C-terminal domain"/>
    <property type="match status" value="1"/>
</dbReference>
<dbReference type="Gene3D" id="3.40.50.720">
    <property type="entry name" value="NAD(P)-binding Rossmann-like Domain"/>
    <property type="match status" value="1"/>
</dbReference>
<dbReference type="InterPro" id="IPR050463">
    <property type="entry name" value="Gfo/Idh/MocA_oxidrdct_glycsds"/>
</dbReference>
<gene>
    <name evidence="3" type="primary">iolG_4</name>
    <name evidence="3" type="ORF">Hsar01_01442</name>
</gene>
<dbReference type="SUPFAM" id="SSF51735">
    <property type="entry name" value="NAD(P)-binding Rossmann-fold domains"/>
    <property type="match status" value="1"/>
</dbReference>
<dbReference type="EMBL" id="BAABRI010000007">
    <property type="protein sequence ID" value="GAA5482225.1"/>
    <property type="molecule type" value="Genomic_DNA"/>
</dbReference>
<reference evidence="3 4" key="1">
    <citation type="submission" date="2024-02" db="EMBL/GenBank/DDBJ databases">
        <title>Haloferula sargassicola NBRC 104335.</title>
        <authorList>
            <person name="Ichikawa N."/>
            <person name="Katano-Makiyama Y."/>
            <person name="Hidaka K."/>
        </authorList>
    </citation>
    <scope>NUCLEOTIDE SEQUENCE [LARGE SCALE GENOMIC DNA]</scope>
    <source>
        <strain evidence="3 4">NBRC 104335</strain>
    </source>
</reference>